<dbReference type="InterPro" id="IPR000010">
    <property type="entry name" value="Cystatin_dom"/>
</dbReference>
<dbReference type="InterPro" id="IPR018073">
    <property type="entry name" value="Prot_inh_cystat_CS"/>
</dbReference>
<keyword evidence="3" id="KW-0963">Cytoplasm</keyword>
<dbReference type="GO" id="GO:0005829">
    <property type="term" value="C:cytosol"/>
    <property type="evidence" value="ECO:0007669"/>
    <property type="project" value="TreeGrafter"/>
</dbReference>
<comment type="subcellular location">
    <subcellularLocation>
        <location evidence="1">Cytoplasm</location>
    </subcellularLocation>
</comment>
<evidence type="ECO:0000256" key="2">
    <source>
        <dbReference type="ARBA" id="ARBA00009403"/>
    </source>
</evidence>
<dbReference type="PRINTS" id="PR00295">
    <property type="entry name" value="STEFINA"/>
</dbReference>
<keyword evidence="6" id="KW-0007">Acetylation</keyword>
<evidence type="ECO:0000256" key="3">
    <source>
        <dbReference type="ARBA" id="ARBA00022490"/>
    </source>
</evidence>
<dbReference type="Ensembl" id="ENSSDAT00000009884.1">
    <property type="protein sequence ID" value="ENSSDAP00000008698.1"/>
    <property type="gene ID" value="ENSSDAG00000007920.1"/>
</dbReference>
<dbReference type="AlphaFoldDB" id="A0A8C9PJS2"/>
<keyword evidence="12" id="KW-1185">Reference proteome</keyword>
<evidence type="ECO:0000256" key="9">
    <source>
        <dbReference type="ARBA" id="ARBA00056152"/>
    </source>
</evidence>
<evidence type="ECO:0000259" key="10">
    <source>
        <dbReference type="SMART" id="SM00043"/>
    </source>
</evidence>
<dbReference type="SMART" id="SM00043">
    <property type="entry name" value="CY"/>
    <property type="match status" value="1"/>
</dbReference>
<organism evidence="11 12">
    <name type="scientific">Spermophilus dauricus</name>
    <name type="common">Daurian ground squirrel</name>
    <dbReference type="NCBI Taxonomy" id="99837"/>
    <lineage>
        <taxon>Eukaryota</taxon>
        <taxon>Metazoa</taxon>
        <taxon>Chordata</taxon>
        <taxon>Craniata</taxon>
        <taxon>Vertebrata</taxon>
        <taxon>Euteleostomi</taxon>
        <taxon>Mammalia</taxon>
        <taxon>Eutheria</taxon>
        <taxon>Euarchontoglires</taxon>
        <taxon>Glires</taxon>
        <taxon>Rodentia</taxon>
        <taxon>Sciuromorpha</taxon>
        <taxon>Sciuridae</taxon>
        <taxon>Xerinae</taxon>
        <taxon>Marmotini</taxon>
        <taxon>Spermophilus</taxon>
    </lineage>
</organism>
<dbReference type="Pfam" id="PF00031">
    <property type="entry name" value="Cystatin"/>
    <property type="match status" value="1"/>
</dbReference>
<dbReference type="FunFam" id="3.10.450.10:FF:000001">
    <property type="entry name" value="Cystatin-A"/>
    <property type="match status" value="1"/>
</dbReference>
<dbReference type="InterPro" id="IPR046350">
    <property type="entry name" value="Cystatin_sf"/>
</dbReference>
<evidence type="ECO:0000313" key="12">
    <source>
        <dbReference type="Proteomes" id="UP000694422"/>
    </source>
</evidence>
<reference evidence="11" key="1">
    <citation type="submission" date="2025-08" db="UniProtKB">
        <authorList>
            <consortium name="Ensembl"/>
        </authorList>
    </citation>
    <scope>IDENTIFICATION</scope>
</reference>
<dbReference type="SUPFAM" id="SSF54403">
    <property type="entry name" value="Cystatin/monellin"/>
    <property type="match status" value="1"/>
</dbReference>
<protein>
    <recommendedName>
        <fullName evidence="7">Cystatin-B</fullName>
    </recommendedName>
    <alternativeName>
        <fullName evidence="8">Stefin-B</fullName>
    </alternativeName>
</protein>
<dbReference type="CDD" id="cd00042">
    <property type="entry name" value="CY"/>
    <property type="match status" value="1"/>
</dbReference>
<name>A0A8C9PJS2_SPEDA</name>
<dbReference type="PROSITE" id="PS00287">
    <property type="entry name" value="CYSTATIN"/>
    <property type="match status" value="1"/>
</dbReference>
<evidence type="ECO:0000256" key="5">
    <source>
        <dbReference type="ARBA" id="ARBA00022704"/>
    </source>
</evidence>
<evidence type="ECO:0000313" key="11">
    <source>
        <dbReference type="Ensembl" id="ENSSDAP00000008698.1"/>
    </source>
</evidence>
<comment type="function">
    <text evidence="9">This is an intracellular thiol proteinase inhibitor.</text>
</comment>
<dbReference type="PANTHER" id="PTHR11414">
    <property type="entry name" value="CYSTATIN FAMILY MEMBER"/>
    <property type="match status" value="1"/>
</dbReference>
<reference evidence="11" key="2">
    <citation type="submission" date="2025-09" db="UniProtKB">
        <authorList>
            <consortium name="Ensembl"/>
        </authorList>
    </citation>
    <scope>IDENTIFICATION</scope>
</reference>
<dbReference type="Proteomes" id="UP000694422">
    <property type="component" value="Unplaced"/>
</dbReference>
<comment type="similarity">
    <text evidence="2">Belongs to the cystatin family.</text>
</comment>
<dbReference type="Gene3D" id="3.10.450.10">
    <property type="match status" value="1"/>
</dbReference>
<dbReference type="GO" id="GO:0004869">
    <property type="term" value="F:cysteine-type endopeptidase inhibitor activity"/>
    <property type="evidence" value="ECO:0007669"/>
    <property type="project" value="UniProtKB-KW"/>
</dbReference>
<dbReference type="InterPro" id="IPR001713">
    <property type="entry name" value="Prot_inh_stefin"/>
</dbReference>
<evidence type="ECO:0000256" key="1">
    <source>
        <dbReference type="ARBA" id="ARBA00004496"/>
    </source>
</evidence>
<accession>A0A8C9PJS2</accession>
<evidence type="ECO:0000256" key="7">
    <source>
        <dbReference type="ARBA" id="ARBA00040677"/>
    </source>
</evidence>
<keyword evidence="5" id="KW-0789">Thiol protease inhibitor</keyword>
<proteinExistence type="inferred from homology"/>
<sequence>MWEPRIKLSLAGLSHSKTQDITNQVKSQLEEKENQKFPVFKAVSFKSQVVAGTNFFIKVNTGGKNFMHLWVFRNLPHEKSPLTLLTYKTNKAKHNELNYSFLSFFLLLKEASLFYLVSDSGLVLSTLSQQFSVPQ</sequence>
<evidence type="ECO:0000256" key="8">
    <source>
        <dbReference type="ARBA" id="ARBA00041437"/>
    </source>
</evidence>
<dbReference type="PANTHER" id="PTHR11414:SF22">
    <property type="entry name" value="CYSTATIN-B"/>
    <property type="match status" value="1"/>
</dbReference>
<feature type="domain" description="Cystatin" evidence="10">
    <location>
        <begin position="8"/>
        <end position="88"/>
    </location>
</feature>
<keyword evidence="4" id="KW-0646">Protease inhibitor</keyword>
<evidence type="ECO:0000256" key="4">
    <source>
        <dbReference type="ARBA" id="ARBA00022690"/>
    </source>
</evidence>
<evidence type="ECO:0000256" key="6">
    <source>
        <dbReference type="ARBA" id="ARBA00022990"/>
    </source>
</evidence>